<reference evidence="1" key="1">
    <citation type="submission" date="2014-11" db="EMBL/GenBank/DDBJ databases">
        <authorList>
            <person name="Malar M.C."/>
            <person name="Sen D."/>
            <person name="Tripathy S."/>
        </authorList>
    </citation>
    <scope>NUCLEOTIDE SEQUENCE</scope>
    <source>
        <strain evidence="1">BDU141951</strain>
    </source>
</reference>
<reference evidence="1" key="2">
    <citation type="journal article" date="2015" name="Genome Announc.">
        <title>Draft Genome Sequence of Filamentous Marine Cyanobacterium Lyngbya confervoides Strain BDU141951.</title>
        <authorList>
            <person name="Chandrababunaidu M.M."/>
            <person name="Sen D."/>
            <person name="Tripathy S."/>
        </authorList>
    </citation>
    <scope>NUCLEOTIDE SEQUENCE</scope>
    <source>
        <strain evidence="1">BDU141951</strain>
    </source>
</reference>
<sequence>MHSYTDNSNLFDARSHGLGALIGRPRYTTAYHPSQLGRLLSRASQSVIHWLTTGSMPRVSKEMQGDTEVWKVHDPVSHCTRYFDHEDALRVWMEARYYQ</sequence>
<gene>
    <name evidence="1" type="ORF">QQ91_022470</name>
</gene>
<accession>A0A0C1YKC9</accession>
<comment type="caution">
    <text evidence="1">The sequence shown here is derived from an EMBL/GenBank/DDBJ whole genome shotgun (WGS) entry which is preliminary data.</text>
</comment>
<organism evidence="1">
    <name type="scientific">Lyngbya confervoides BDU141951</name>
    <dbReference type="NCBI Taxonomy" id="1574623"/>
    <lineage>
        <taxon>Bacteria</taxon>
        <taxon>Bacillati</taxon>
        <taxon>Cyanobacteriota</taxon>
        <taxon>Cyanophyceae</taxon>
        <taxon>Oscillatoriophycideae</taxon>
        <taxon>Oscillatoriales</taxon>
        <taxon>Microcoleaceae</taxon>
        <taxon>Lyngbya</taxon>
    </lineage>
</organism>
<dbReference type="AlphaFoldDB" id="A0A0C1YKC9"/>
<protein>
    <submittedName>
        <fullName evidence="1">Uncharacterized protein</fullName>
    </submittedName>
</protein>
<evidence type="ECO:0000313" key="1">
    <source>
        <dbReference type="EMBL" id="NEV69863.1"/>
    </source>
</evidence>
<name>A0A0C1YKC9_9CYAN</name>
<reference evidence="1" key="3">
    <citation type="submission" date="2020-02" db="EMBL/GenBank/DDBJ databases">
        <authorList>
            <person name="Sarangi A.N."/>
            <person name="Ghosh S."/>
            <person name="Mukherjee M."/>
            <person name="Tripathy S."/>
        </authorList>
    </citation>
    <scope>NUCLEOTIDE SEQUENCE</scope>
    <source>
        <strain evidence="1">BDU141951</strain>
    </source>
</reference>
<proteinExistence type="predicted"/>
<dbReference type="EMBL" id="JTHE02000003">
    <property type="protein sequence ID" value="NEV69863.1"/>
    <property type="molecule type" value="Genomic_DNA"/>
</dbReference>